<dbReference type="SUPFAM" id="SSF48065">
    <property type="entry name" value="DBL homology domain (DH-domain)"/>
    <property type="match status" value="1"/>
</dbReference>
<evidence type="ECO:0000313" key="3">
    <source>
        <dbReference type="EMBL" id="WFC98506.1"/>
    </source>
</evidence>
<evidence type="ECO:0000313" key="4">
    <source>
        <dbReference type="Proteomes" id="UP001219567"/>
    </source>
</evidence>
<organism evidence="3 4">
    <name type="scientific">Malassezia yamatoensis</name>
    <dbReference type="NCBI Taxonomy" id="253288"/>
    <lineage>
        <taxon>Eukaryota</taxon>
        <taxon>Fungi</taxon>
        <taxon>Dikarya</taxon>
        <taxon>Basidiomycota</taxon>
        <taxon>Ustilaginomycotina</taxon>
        <taxon>Malasseziomycetes</taxon>
        <taxon>Malasseziales</taxon>
        <taxon>Malasseziaceae</taxon>
        <taxon>Malassezia</taxon>
    </lineage>
</organism>
<feature type="region of interest" description="Disordered" evidence="1">
    <location>
        <begin position="634"/>
        <end position="660"/>
    </location>
</feature>
<name>A0AAJ5YRF3_9BASI</name>
<dbReference type="SMART" id="SM00325">
    <property type="entry name" value="RhoGEF"/>
    <property type="match status" value="1"/>
</dbReference>
<dbReference type="InterPro" id="IPR001611">
    <property type="entry name" value="Leu-rich_rpt"/>
</dbReference>
<dbReference type="SUPFAM" id="SSF52058">
    <property type="entry name" value="L domain-like"/>
    <property type="match status" value="1"/>
</dbReference>
<dbReference type="InterPro" id="IPR000219">
    <property type="entry name" value="DH_dom"/>
</dbReference>
<feature type="region of interest" description="Disordered" evidence="1">
    <location>
        <begin position="1"/>
        <end position="37"/>
    </location>
</feature>
<feature type="compositionally biased region" description="Low complexity" evidence="1">
    <location>
        <begin position="698"/>
        <end position="715"/>
    </location>
</feature>
<feature type="region of interest" description="Disordered" evidence="1">
    <location>
        <begin position="201"/>
        <end position="336"/>
    </location>
</feature>
<feature type="region of interest" description="Disordered" evidence="1">
    <location>
        <begin position="121"/>
        <end position="145"/>
    </location>
</feature>
<feature type="compositionally biased region" description="Polar residues" evidence="1">
    <location>
        <begin position="26"/>
        <end position="35"/>
    </location>
</feature>
<dbReference type="PANTHER" id="PTHR12673:SF270">
    <property type="entry name" value="FYVE-TYPE DOMAIN-CONTAINING PROTEIN"/>
    <property type="match status" value="1"/>
</dbReference>
<dbReference type="InterPro" id="IPR035899">
    <property type="entry name" value="DBL_dom_sf"/>
</dbReference>
<dbReference type="PROSITE" id="PS51450">
    <property type="entry name" value="LRR"/>
    <property type="match status" value="1"/>
</dbReference>
<dbReference type="Gene3D" id="1.20.900.10">
    <property type="entry name" value="Dbl homology (DH) domain"/>
    <property type="match status" value="1"/>
</dbReference>
<dbReference type="PANTHER" id="PTHR12673">
    <property type="entry name" value="FACIOGENITAL DYSPLASIA PROTEIN"/>
    <property type="match status" value="1"/>
</dbReference>
<proteinExistence type="predicted"/>
<dbReference type="Gene3D" id="3.80.10.10">
    <property type="entry name" value="Ribonuclease Inhibitor"/>
    <property type="match status" value="1"/>
</dbReference>
<feature type="compositionally biased region" description="Polar residues" evidence="1">
    <location>
        <begin position="74"/>
        <end position="85"/>
    </location>
</feature>
<dbReference type="GO" id="GO:0005085">
    <property type="term" value="F:guanyl-nucleotide exchange factor activity"/>
    <property type="evidence" value="ECO:0007669"/>
    <property type="project" value="InterPro"/>
</dbReference>
<reference evidence="3 4" key="1">
    <citation type="submission" date="2023-03" db="EMBL/GenBank/DDBJ databases">
        <title>Mating type loci evolution in Malassezia.</title>
        <authorList>
            <person name="Coelho M.A."/>
        </authorList>
    </citation>
    <scope>NUCLEOTIDE SEQUENCE [LARGE SCALE GENOMIC DNA]</scope>
    <source>
        <strain evidence="3 4">CBS 9725</strain>
    </source>
</reference>
<accession>A0AAJ5YRF3</accession>
<feature type="compositionally biased region" description="Polar residues" evidence="1">
    <location>
        <begin position="300"/>
        <end position="309"/>
    </location>
</feature>
<feature type="region of interest" description="Disordered" evidence="1">
    <location>
        <begin position="680"/>
        <end position="719"/>
    </location>
</feature>
<feature type="domain" description="DH" evidence="2">
    <location>
        <begin position="842"/>
        <end position="1101"/>
    </location>
</feature>
<dbReference type="PROSITE" id="PS50010">
    <property type="entry name" value="DH_2"/>
    <property type="match status" value="1"/>
</dbReference>
<dbReference type="Pfam" id="PF00621">
    <property type="entry name" value="RhoGEF"/>
    <property type="match status" value="1"/>
</dbReference>
<dbReference type="InterPro" id="IPR051092">
    <property type="entry name" value="FYVE_RhoGEF_PH"/>
</dbReference>
<dbReference type="Proteomes" id="UP001219567">
    <property type="component" value="Chromosome 1"/>
</dbReference>
<dbReference type="CDD" id="cd00160">
    <property type="entry name" value="RhoGEF"/>
    <property type="match status" value="1"/>
</dbReference>
<feature type="region of interest" description="Disordered" evidence="1">
    <location>
        <begin position="73"/>
        <end position="93"/>
    </location>
</feature>
<dbReference type="GO" id="GO:0005737">
    <property type="term" value="C:cytoplasm"/>
    <property type="evidence" value="ECO:0007669"/>
    <property type="project" value="TreeGrafter"/>
</dbReference>
<evidence type="ECO:0000256" key="1">
    <source>
        <dbReference type="SAM" id="MobiDB-lite"/>
    </source>
</evidence>
<sequence>MPSRSEDTVRGSWLNRRGSRLRRSTAPVSRQSQNREQVHDVFTAEAPLKVPTVADAMGEYAPDIAWQARIGDYSPNSSRPISSRGASPLPSRRASIDGALGAPFTTPIAGKIKRQSTLRVRTSDVDRMSTSSIPRRPGTYAPHAPMMRGIQRKSGKEILIVARSFFMADADLLCLGNSANQDFSLKAGQMLNFRSPPNTAPVASVYTEHPPTTSTPNGMTLAPVATSGPSTATPPHTPLERARRGSSRNEPSDRVFQSRLVVDSTARDSAPPTGISERTLESQSSADTNPDWLFDHMDGSASSHVSTPSLDIPEGGGPLGMTNVGTASSGKYNGRRPIALPTTPYSLSPGGMPCRDLEQSWLHTPDQGYHVSAPEWDRYSHTSSDSVLSTPVQMSDSVQHSPPTPLALQLVHTGAGHLSVVRPGQNLEQDVNREVTPNTTHLAMHACRIPPSKFSFLQIPSSLVVLDVSQMGLDQLPLQLAHCTSLEELNVSKNSLGSSIHWKPLSSLSNLRVLLADECDLYAVPEELRDVRNLQILGLRSNHLSYLPSWLYLLEKLGCLLLEGNDTIAPTWQPVLAALLEPGAGGVTGRETLPSSPNSAISSFSTINSTSSEAKRGLLHKALNIGRPRWSDKDERIRRFPSNSSGSRLATPEKVTPIGSMASSDSLRITSKSLVTLLSHASPAKRSPLPSPRHPMRSASTGAGSMNGSNASMSSQLNNSSPQASIAERIIIPHFLPVHPPREGEASKFVVSSSYVHDLLGYLADLDDLKPERQVAMHITSGIKVSTPRTPSTPIMNGVSMTHTDEMSPSIASPLPQVSMEDSIDGSYAIRESNQVKEDALRRQRLICEIVDTERTYVSNLAELMEIYVRRARQPLDGHSEERVLPIAKERAVFGHIEGIVHFHAHAFLPSLEKAALPALQGVADPKITAETAARVANEFTHHAAYFKMYMNYVNQYDSAVRHIARWSQPLPARARTGTKAAFENAGATLASLGHRLTLHQHPSESETGLKVMNDDWDNLPYARRRQIQAYLIQCREDPRHSQLNLEGYMLLPIQRIPRYRMLLEQLVRCTSPQWLSRDQLEAIPRALAHISLVASWVNEGKRQSEQGRRLLLWQSKLRGNFSAPLVQPHRRLVCDGPLRLRRVTRCADASDGVRSPVPPILEQTAIDQRVQLLLCNDLAAVVADPEDHAEEDLYDNSEPVAPLDPAEMDAIDLLAVLKPCVRIGPPGQPMVPPASVLDYVVLRVVDARYIFYFVANTHRDAVQWANAINAHPGG</sequence>
<protein>
    <recommendedName>
        <fullName evidence="2">DH domain-containing protein</fullName>
    </recommendedName>
</protein>
<gene>
    <name evidence="3" type="ORF">MYAM1_001234</name>
</gene>
<evidence type="ECO:0000259" key="2">
    <source>
        <dbReference type="PROSITE" id="PS50010"/>
    </source>
</evidence>
<dbReference type="InterPro" id="IPR032675">
    <property type="entry name" value="LRR_dom_sf"/>
</dbReference>
<keyword evidence="4" id="KW-1185">Reference proteome</keyword>
<dbReference type="AlphaFoldDB" id="A0AAJ5YRF3"/>
<dbReference type="EMBL" id="CP119943">
    <property type="protein sequence ID" value="WFC98506.1"/>
    <property type="molecule type" value="Genomic_DNA"/>
</dbReference>